<evidence type="ECO:0000313" key="3">
    <source>
        <dbReference type="EMBL" id="AXA85089.1"/>
    </source>
</evidence>
<dbReference type="KEGG" id="lue:DCD74_10710"/>
<keyword evidence="1" id="KW-0175">Coiled coil</keyword>
<evidence type="ECO:0000313" key="4">
    <source>
        <dbReference type="Proteomes" id="UP000251842"/>
    </source>
</evidence>
<dbReference type="Pfam" id="PF19577">
    <property type="entry name" value="DcaP"/>
    <property type="match status" value="1"/>
</dbReference>
<feature type="coiled-coil region" evidence="1">
    <location>
        <begin position="28"/>
        <end position="55"/>
    </location>
</feature>
<dbReference type="EMBL" id="CP029556">
    <property type="protein sequence ID" value="AXA85089.1"/>
    <property type="molecule type" value="Genomic_DNA"/>
</dbReference>
<reference evidence="4" key="1">
    <citation type="submission" date="2018-05" db="EMBL/GenBank/DDBJ databases">
        <title>Luteimonas pekinense sp. nov., isolated from human Meibomian gland secretions, Beijing, China.</title>
        <authorList>
            <person name="Wen T."/>
            <person name="Bai H."/>
            <person name="Lv H."/>
        </authorList>
    </citation>
    <scope>NUCLEOTIDE SEQUENCE [LARGE SCALE GENOMIC DNA]</scope>
    <source>
        <strain evidence="4">83-4</strain>
    </source>
</reference>
<accession>A0A344J7S9</accession>
<dbReference type="OrthoDB" id="190887at2"/>
<gene>
    <name evidence="3" type="ORF">DCD74_10710</name>
</gene>
<proteinExistence type="predicted"/>
<sequence length="456" mass="48839">MNTTKRPATRRARLSLCVAIALLAPGVALAQSAKEKELEARIAQLEKTVAALTAAQQQTQVDVADARQQAVEAKAGAEKVRVAQTQAASPIQPGTILPAAARGTTFGYGGFIKMEAMVTDTDAGKIADGGAGRMFHLPASIPVGGTAAVDPYTDFGAQFSRFWFSADHVADGHKVKAYIEADFFGGGSANLGNETATNTHGVTVRQAYVSWNEWLAGQSWSNFMDTSALPDAVDFVGVTDGTIFVRQAQLRYTKGPWSFSLENPQTTVQNSSARFNSGDNAFPDATARWQKKGDWGHFSVAALLRQYKVPTDYAQSASVSVSGRFNIGRNDDIRYAINAGDGLGRYLGFGIAPDVAIDARGELHPVGAVGGFISWRHAFNAKLRGNLMFAAARFDNDTNLTGLGITRGTESLHANLIYSPIPRLDVGAELGWGRRTLESGAEGDIKRIHTTVKYSF</sequence>
<dbReference type="RefSeq" id="WP_112927300.1">
    <property type="nucleotide sequence ID" value="NZ_CP029556.1"/>
</dbReference>
<feature type="signal peptide" evidence="2">
    <location>
        <begin position="1"/>
        <end position="30"/>
    </location>
</feature>
<dbReference type="SUPFAM" id="SSF56935">
    <property type="entry name" value="Porins"/>
    <property type="match status" value="1"/>
</dbReference>
<evidence type="ECO:0000256" key="2">
    <source>
        <dbReference type="SAM" id="SignalP"/>
    </source>
</evidence>
<evidence type="ECO:0000256" key="1">
    <source>
        <dbReference type="SAM" id="Coils"/>
    </source>
</evidence>
<dbReference type="InterPro" id="IPR045748">
    <property type="entry name" value="DcaP"/>
</dbReference>
<dbReference type="AlphaFoldDB" id="A0A344J7S9"/>
<keyword evidence="4" id="KW-1185">Reference proteome</keyword>
<name>A0A344J7S9_9GAMM</name>
<feature type="chain" id="PRO_5016997087" description="Porin" evidence="2">
    <location>
        <begin position="31"/>
        <end position="456"/>
    </location>
</feature>
<keyword evidence="2" id="KW-0732">Signal</keyword>
<dbReference type="Proteomes" id="UP000251842">
    <property type="component" value="Chromosome"/>
</dbReference>
<evidence type="ECO:0008006" key="5">
    <source>
        <dbReference type="Google" id="ProtNLM"/>
    </source>
</evidence>
<protein>
    <recommendedName>
        <fullName evidence="5">Porin</fullName>
    </recommendedName>
</protein>
<organism evidence="3 4">
    <name type="scientific">Solilutibacter oculi</name>
    <dbReference type="NCBI Taxonomy" id="2698682"/>
    <lineage>
        <taxon>Bacteria</taxon>
        <taxon>Pseudomonadati</taxon>
        <taxon>Pseudomonadota</taxon>
        <taxon>Gammaproteobacteria</taxon>
        <taxon>Lysobacterales</taxon>
        <taxon>Lysobacteraceae</taxon>
        <taxon>Solilutibacter</taxon>
    </lineage>
</organism>